<sequence>MLLSHQTLIPSGNQLSKHQCVPTLDANRKNTHRSNPEITRHRRRKNPYPKRSIISPTSEEERMKLGIIKLNAVDDLYREDPKKLFELGDIQTDPSKKDNQEIRNVHKQTTNTHKLNSDKLKKLLDATLEDDIVTPPIDKRVAGKSKVIWKGVPLDISRHPLYSTLLPEEADVASILRLKPDQYLTIKRVILHESRLKAQFRKTDAQRMCRVDVNKTGKVWDWFHDIGWLGNIHKD</sequence>
<dbReference type="Proteomes" id="UP001479436">
    <property type="component" value="Unassembled WGS sequence"/>
</dbReference>
<comment type="caution">
    <text evidence="3">The sequence shown here is derived from an EMBL/GenBank/DDBJ whole genome shotgun (WGS) entry which is preliminary data.</text>
</comment>
<dbReference type="InterPro" id="IPR009057">
    <property type="entry name" value="Homeodomain-like_sf"/>
</dbReference>
<name>A0ABR2WK02_9FUNG</name>
<evidence type="ECO:0000256" key="1">
    <source>
        <dbReference type="SAM" id="MobiDB-lite"/>
    </source>
</evidence>
<reference evidence="3 4" key="1">
    <citation type="submission" date="2023-04" db="EMBL/GenBank/DDBJ databases">
        <title>Genome of Basidiobolus ranarum AG-B5.</title>
        <authorList>
            <person name="Stajich J.E."/>
            <person name="Carter-House D."/>
            <person name="Gryganskyi A."/>
        </authorList>
    </citation>
    <scope>NUCLEOTIDE SEQUENCE [LARGE SCALE GENOMIC DNA]</scope>
    <source>
        <strain evidence="3 4">AG-B5</strain>
    </source>
</reference>
<dbReference type="PANTHER" id="PTHR12374">
    <property type="entry name" value="TRANSCRIPTIONAL ADAPTOR 2 ADA2 -RELATED"/>
    <property type="match status" value="1"/>
</dbReference>
<evidence type="ECO:0000313" key="3">
    <source>
        <dbReference type="EMBL" id="KAK9761812.1"/>
    </source>
</evidence>
<dbReference type="InterPro" id="IPR036388">
    <property type="entry name" value="WH-like_DNA-bd_sf"/>
</dbReference>
<proteinExistence type="predicted"/>
<dbReference type="PANTHER" id="PTHR12374:SF20">
    <property type="entry name" value="TRANSCRIPTIONAL ADAPTER 2-ALPHA"/>
    <property type="match status" value="1"/>
</dbReference>
<protein>
    <recommendedName>
        <fullName evidence="2">SWIRM domain-containing protein</fullName>
    </recommendedName>
</protein>
<dbReference type="Pfam" id="PF04433">
    <property type="entry name" value="SWIRM"/>
    <property type="match status" value="1"/>
</dbReference>
<feature type="domain" description="SWIRM" evidence="2">
    <location>
        <begin position="145"/>
        <end position="235"/>
    </location>
</feature>
<evidence type="ECO:0000259" key="2">
    <source>
        <dbReference type="PROSITE" id="PS50934"/>
    </source>
</evidence>
<keyword evidence="4" id="KW-1185">Reference proteome</keyword>
<dbReference type="InterPro" id="IPR007526">
    <property type="entry name" value="SWIRM"/>
</dbReference>
<dbReference type="SUPFAM" id="SSF46689">
    <property type="entry name" value="Homeodomain-like"/>
    <property type="match status" value="1"/>
</dbReference>
<dbReference type="PROSITE" id="PS50934">
    <property type="entry name" value="SWIRM"/>
    <property type="match status" value="1"/>
</dbReference>
<accession>A0ABR2WK02</accession>
<dbReference type="EMBL" id="JASJQH010001210">
    <property type="protein sequence ID" value="KAK9761812.1"/>
    <property type="molecule type" value="Genomic_DNA"/>
</dbReference>
<evidence type="ECO:0000313" key="4">
    <source>
        <dbReference type="Proteomes" id="UP001479436"/>
    </source>
</evidence>
<gene>
    <name evidence="3" type="ORF">K7432_013014</name>
</gene>
<feature type="region of interest" description="Disordered" evidence="1">
    <location>
        <begin position="26"/>
        <end position="53"/>
    </location>
</feature>
<organism evidence="3 4">
    <name type="scientific">Basidiobolus ranarum</name>
    <dbReference type="NCBI Taxonomy" id="34480"/>
    <lineage>
        <taxon>Eukaryota</taxon>
        <taxon>Fungi</taxon>
        <taxon>Fungi incertae sedis</taxon>
        <taxon>Zoopagomycota</taxon>
        <taxon>Entomophthoromycotina</taxon>
        <taxon>Basidiobolomycetes</taxon>
        <taxon>Basidiobolales</taxon>
        <taxon>Basidiobolaceae</taxon>
        <taxon>Basidiobolus</taxon>
    </lineage>
</organism>
<dbReference type="Gene3D" id="1.10.10.10">
    <property type="entry name" value="Winged helix-like DNA-binding domain superfamily/Winged helix DNA-binding domain"/>
    <property type="match status" value="1"/>
</dbReference>